<keyword evidence="2" id="KW-1185">Reference proteome</keyword>
<proteinExistence type="predicted"/>
<evidence type="ECO:0000313" key="1">
    <source>
        <dbReference type="EMBL" id="KAL3615941.1"/>
    </source>
</evidence>
<sequence>MRHNDEEDHWAVIESNGLYYMKEMIPHGSSGIID</sequence>
<gene>
    <name evidence="1" type="ORF">CASFOL_040235</name>
</gene>
<reference evidence="2" key="1">
    <citation type="journal article" date="2024" name="IScience">
        <title>Strigolactones Initiate the Formation of Haustorium-like Structures in Castilleja.</title>
        <authorList>
            <person name="Buerger M."/>
            <person name="Peterson D."/>
            <person name="Chory J."/>
        </authorList>
    </citation>
    <scope>NUCLEOTIDE SEQUENCE [LARGE SCALE GENOMIC DNA]</scope>
</reference>
<dbReference type="EMBL" id="JAVIJP010000099">
    <property type="protein sequence ID" value="KAL3615941.1"/>
    <property type="molecule type" value="Genomic_DNA"/>
</dbReference>
<protein>
    <submittedName>
        <fullName evidence="1">Uncharacterized protein</fullName>
    </submittedName>
</protein>
<name>A0ABD3BFW3_9LAMI</name>
<dbReference type="AlphaFoldDB" id="A0ABD3BFW3"/>
<evidence type="ECO:0000313" key="2">
    <source>
        <dbReference type="Proteomes" id="UP001632038"/>
    </source>
</evidence>
<organism evidence="1 2">
    <name type="scientific">Castilleja foliolosa</name>
    <dbReference type="NCBI Taxonomy" id="1961234"/>
    <lineage>
        <taxon>Eukaryota</taxon>
        <taxon>Viridiplantae</taxon>
        <taxon>Streptophyta</taxon>
        <taxon>Embryophyta</taxon>
        <taxon>Tracheophyta</taxon>
        <taxon>Spermatophyta</taxon>
        <taxon>Magnoliopsida</taxon>
        <taxon>eudicotyledons</taxon>
        <taxon>Gunneridae</taxon>
        <taxon>Pentapetalae</taxon>
        <taxon>asterids</taxon>
        <taxon>lamiids</taxon>
        <taxon>Lamiales</taxon>
        <taxon>Orobanchaceae</taxon>
        <taxon>Pedicularideae</taxon>
        <taxon>Castillejinae</taxon>
        <taxon>Castilleja</taxon>
    </lineage>
</organism>
<accession>A0ABD3BFW3</accession>
<comment type="caution">
    <text evidence="1">The sequence shown here is derived from an EMBL/GenBank/DDBJ whole genome shotgun (WGS) entry which is preliminary data.</text>
</comment>
<dbReference type="Proteomes" id="UP001632038">
    <property type="component" value="Unassembled WGS sequence"/>
</dbReference>